<keyword evidence="5" id="KW-0175">Coiled coil</keyword>
<evidence type="ECO:0000256" key="6">
    <source>
        <dbReference type="ARBA" id="ARBA00023159"/>
    </source>
</evidence>
<evidence type="ECO:0000256" key="2">
    <source>
        <dbReference type="ARBA" id="ARBA00005571"/>
    </source>
</evidence>
<dbReference type="InterPro" id="IPR021640">
    <property type="entry name" value="Mediator_Med28"/>
</dbReference>
<proteinExistence type="inferred from homology"/>
<dbReference type="Proteomes" id="UP001152795">
    <property type="component" value="Unassembled WGS sequence"/>
</dbReference>
<sequence>MEQNLVKDLESSLQACISTLLSQSRHEDDVQNKTGVDSCIEKFLQSARHLEGYFAKYQMYTTVNHPQDAIREVILDILLVHVINTMWYMLHNYIHAYLHQKIVAIRIYNFQFPSCYMYPYNRSKIAKSKTTPLALPYGRVAISSTFVKMPENLLNYRYAYGHWTHNKYKIFI</sequence>
<keyword evidence="7" id="KW-0804">Transcription</keyword>
<evidence type="ECO:0000256" key="4">
    <source>
        <dbReference type="ARBA" id="ARBA00023015"/>
    </source>
</evidence>
<gene>
    <name evidence="10" type="ORF">PACLA_8A009633</name>
</gene>
<comment type="caution">
    <text evidence="10">The sequence shown here is derived from an EMBL/GenBank/DDBJ whole genome shotgun (WGS) entry which is preliminary data.</text>
</comment>
<evidence type="ECO:0000256" key="9">
    <source>
        <dbReference type="ARBA" id="ARBA00031964"/>
    </source>
</evidence>
<name>A0A6S7J7L5_PARCT</name>
<dbReference type="EMBL" id="CACRXK020007816">
    <property type="protein sequence ID" value="CAB4013251.1"/>
    <property type="molecule type" value="Genomic_DNA"/>
</dbReference>
<evidence type="ECO:0000313" key="11">
    <source>
        <dbReference type="Proteomes" id="UP001152795"/>
    </source>
</evidence>
<evidence type="ECO:0000313" key="10">
    <source>
        <dbReference type="EMBL" id="CAB4013251.1"/>
    </source>
</evidence>
<evidence type="ECO:0000256" key="3">
    <source>
        <dbReference type="ARBA" id="ARBA00019683"/>
    </source>
</evidence>
<evidence type="ECO:0000256" key="5">
    <source>
        <dbReference type="ARBA" id="ARBA00023054"/>
    </source>
</evidence>
<protein>
    <recommendedName>
        <fullName evidence="3">Mediator of RNA polymerase II transcription subunit 28</fullName>
    </recommendedName>
    <alternativeName>
        <fullName evidence="9">Mediator complex subunit 28</fullName>
    </alternativeName>
</protein>
<accession>A0A6S7J7L5</accession>
<dbReference type="PANTHER" id="PTHR13512:SF2">
    <property type="entry name" value="MEDIATOR OF RNA POLYMERASE II TRANSCRIPTION SUBUNIT 28"/>
    <property type="match status" value="1"/>
</dbReference>
<keyword evidence="11" id="KW-1185">Reference proteome</keyword>
<comment type="similarity">
    <text evidence="2">Belongs to the Mediator complex subunit 28 family.</text>
</comment>
<dbReference type="AlphaFoldDB" id="A0A6S7J7L5"/>
<dbReference type="Pfam" id="PF11594">
    <property type="entry name" value="Med28"/>
    <property type="match status" value="1"/>
</dbReference>
<evidence type="ECO:0000256" key="1">
    <source>
        <dbReference type="ARBA" id="ARBA00004123"/>
    </source>
</evidence>
<dbReference type="GO" id="GO:0016592">
    <property type="term" value="C:mediator complex"/>
    <property type="evidence" value="ECO:0007669"/>
    <property type="project" value="TreeGrafter"/>
</dbReference>
<evidence type="ECO:0000256" key="7">
    <source>
        <dbReference type="ARBA" id="ARBA00023163"/>
    </source>
</evidence>
<organism evidence="10 11">
    <name type="scientific">Paramuricea clavata</name>
    <name type="common">Red gorgonian</name>
    <name type="synonym">Violescent sea-whip</name>
    <dbReference type="NCBI Taxonomy" id="317549"/>
    <lineage>
        <taxon>Eukaryota</taxon>
        <taxon>Metazoa</taxon>
        <taxon>Cnidaria</taxon>
        <taxon>Anthozoa</taxon>
        <taxon>Octocorallia</taxon>
        <taxon>Malacalcyonacea</taxon>
        <taxon>Plexauridae</taxon>
        <taxon>Paramuricea</taxon>
    </lineage>
</organism>
<dbReference type="OrthoDB" id="2286203at2759"/>
<evidence type="ECO:0000256" key="8">
    <source>
        <dbReference type="ARBA" id="ARBA00023242"/>
    </source>
</evidence>
<keyword evidence="4" id="KW-0805">Transcription regulation</keyword>
<keyword evidence="8" id="KW-0539">Nucleus</keyword>
<comment type="subcellular location">
    <subcellularLocation>
        <location evidence="1">Nucleus</location>
    </subcellularLocation>
</comment>
<reference evidence="10" key="1">
    <citation type="submission" date="2020-04" db="EMBL/GenBank/DDBJ databases">
        <authorList>
            <person name="Alioto T."/>
            <person name="Alioto T."/>
            <person name="Gomez Garrido J."/>
        </authorList>
    </citation>
    <scope>NUCLEOTIDE SEQUENCE</scope>
    <source>
        <strain evidence="10">A484AB</strain>
    </source>
</reference>
<keyword evidence="6" id="KW-0010">Activator</keyword>
<dbReference type="PANTHER" id="PTHR13512">
    <property type="entry name" value="MEDIATOR COMPLEX SUBUNIT 28"/>
    <property type="match status" value="1"/>
</dbReference>